<name>A0AAV4SDE3_9ARAC</name>
<comment type="caution">
    <text evidence="1">The sequence shown here is derived from an EMBL/GenBank/DDBJ whole genome shotgun (WGS) entry which is preliminary data.</text>
</comment>
<gene>
    <name evidence="1" type="ORF">CDAR_512811</name>
</gene>
<reference evidence="1 2" key="1">
    <citation type="submission" date="2021-06" db="EMBL/GenBank/DDBJ databases">
        <title>Caerostris darwini draft genome.</title>
        <authorList>
            <person name="Kono N."/>
            <person name="Arakawa K."/>
        </authorList>
    </citation>
    <scope>NUCLEOTIDE SEQUENCE [LARGE SCALE GENOMIC DNA]</scope>
</reference>
<dbReference type="AlphaFoldDB" id="A0AAV4SDE3"/>
<evidence type="ECO:0000313" key="2">
    <source>
        <dbReference type="Proteomes" id="UP001054837"/>
    </source>
</evidence>
<proteinExistence type="predicted"/>
<sequence length="114" mass="13087">MVSFFNSCNRLRPTETHQKKLLLYTIESLVTYDALLQQLQQTDGIFDTVSGFSNCNRLFRHHGIFIQQSCFNSCNRLKSSETYKKKLFLSAMASSVPYGALLQQLQQIDGIFSH</sequence>
<protein>
    <submittedName>
        <fullName evidence="1">Uncharacterized protein</fullName>
    </submittedName>
</protein>
<dbReference type="EMBL" id="BPLQ01007408">
    <property type="protein sequence ID" value="GIY29898.1"/>
    <property type="molecule type" value="Genomic_DNA"/>
</dbReference>
<keyword evidence="2" id="KW-1185">Reference proteome</keyword>
<evidence type="ECO:0000313" key="1">
    <source>
        <dbReference type="EMBL" id="GIY29898.1"/>
    </source>
</evidence>
<accession>A0AAV4SDE3</accession>
<organism evidence="1 2">
    <name type="scientific">Caerostris darwini</name>
    <dbReference type="NCBI Taxonomy" id="1538125"/>
    <lineage>
        <taxon>Eukaryota</taxon>
        <taxon>Metazoa</taxon>
        <taxon>Ecdysozoa</taxon>
        <taxon>Arthropoda</taxon>
        <taxon>Chelicerata</taxon>
        <taxon>Arachnida</taxon>
        <taxon>Araneae</taxon>
        <taxon>Araneomorphae</taxon>
        <taxon>Entelegynae</taxon>
        <taxon>Araneoidea</taxon>
        <taxon>Araneidae</taxon>
        <taxon>Caerostris</taxon>
    </lineage>
</organism>
<dbReference type="Proteomes" id="UP001054837">
    <property type="component" value="Unassembled WGS sequence"/>
</dbReference>